<gene>
    <name evidence="2" type="ORF">C8P67_106270</name>
</gene>
<dbReference type="InterPro" id="IPR019619">
    <property type="entry name" value="DUF2490"/>
</dbReference>
<organism evidence="2 3">
    <name type="scientific">Flavobacterium aquicola</name>
    <dbReference type="NCBI Taxonomy" id="1682742"/>
    <lineage>
        <taxon>Bacteria</taxon>
        <taxon>Pseudomonadati</taxon>
        <taxon>Bacteroidota</taxon>
        <taxon>Flavobacteriia</taxon>
        <taxon>Flavobacteriales</taxon>
        <taxon>Flavobacteriaceae</taxon>
        <taxon>Flavobacterium</taxon>
    </lineage>
</organism>
<dbReference type="Proteomes" id="UP000257136">
    <property type="component" value="Unassembled WGS sequence"/>
</dbReference>
<sequence length="251" mass="29992">MKRIKIFGFLLLCFIARAQTEKNVDQQSLLWTRYFNQLTINNSWSIHTEFDNRIFINPAEQNLYLIRIQGRYKINNNIEVGAGYSYFSVATQDPDITNDFRTPEHRVQQDISWKQDLSSSMLLHQRFQVEERFIHNANKEELLSGYTFNWRFRYRLQGEFTCWKKENQYLKAIVFDELMINAGEKIVKNTFDQNRIYGAAQYGINKNIALELGYLKSFQQRASGVDYYDRDIIRFTFYHKINLKKNKGQPN</sequence>
<evidence type="ECO:0000313" key="2">
    <source>
        <dbReference type="EMBL" id="REG98658.1"/>
    </source>
</evidence>
<feature type="chain" id="PRO_5017590172" evidence="1">
    <location>
        <begin position="19"/>
        <end position="251"/>
    </location>
</feature>
<dbReference type="AlphaFoldDB" id="A0A3E0EKE8"/>
<accession>A0A3E0EKE8</accession>
<reference evidence="2 3" key="1">
    <citation type="submission" date="2018-08" db="EMBL/GenBank/DDBJ databases">
        <title>Genomic Encyclopedia of Archaeal and Bacterial Type Strains, Phase II (KMG-II): from individual species to whole genera.</title>
        <authorList>
            <person name="Goeker M."/>
        </authorList>
    </citation>
    <scope>NUCLEOTIDE SEQUENCE [LARGE SCALE GENOMIC DNA]</scope>
    <source>
        <strain evidence="2 3">DSM 100880</strain>
    </source>
</reference>
<dbReference type="Pfam" id="PF10677">
    <property type="entry name" value="DUF2490"/>
    <property type="match status" value="1"/>
</dbReference>
<evidence type="ECO:0000256" key="1">
    <source>
        <dbReference type="SAM" id="SignalP"/>
    </source>
</evidence>
<keyword evidence="3" id="KW-1185">Reference proteome</keyword>
<protein>
    <submittedName>
        <fullName evidence="2">Uncharacterized protein DUF2490</fullName>
    </submittedName>
</protein>
<dbReference type="RefSeq" id="WP_115813538.1">
    <property type="nucleotide sequence ID" value="NZ_QUNI01000006.1"/>
</dbReference>
<comment type="caution">
    <text evidence="2">The sequence shown here is derived from an EMBL/GenBank/DDBJ whole genome shotgun (WGS) entry which is preliminary data.</text>
</comment>
<dbReference type="EMBL" id="QUNI01000006">
    <property type="protein sequence ID" value="REG98658.1"/>
    <property type="molecule type" value="Genomic_DNA"/>
</dbReference>
<proteinExistence type="predicted"/>
<feature type="signal peptide" evidence="1">
    <location>
        <begin position="1"/>
        <end position="18"/>
    </location>
</feature>
<dbReference type="OrthoDB" id="1118734at2"/>
<keyword evidence="1" id="KW-0732">Signal</keyword>
<evidence type="ECO:0000313" key="3">
    <source>
        <dbReference type="Proteomes" id="UP000257136"/>
    </source>
</evidence>
<name>A0A3E0EKE8_9FLAO</name>